<dbReference type="PANTHER" id="PTHR21660">
    <property type="entry name" value="THIOESTERASE SUPERFAMILY MEMBER-RELATED"/>
    <property type="match status" value="1"/>
</dbReference>
<evidence type="ECO:0000313" key="4">
    <source>
        <dbReference type="Proteomes" id="UP000008311"/>
    </source>
</evidence>
<keyword evidence="4" id="KW-1185">Reference proteome</keyword>
<evidence type="ECO:0000313" key="3">
    <source>
        <dbReference type="EMBL" id="EEF50478.1"/>
    </source>
</evidence>
<sequence>MAKPSKTCTSLTLSSSASATSLSKDLPPQYVAATRDFLIDTGIYSSLSDKYSSKDSYSHLIRHLLSTDIVQRGHVSCVFTVLPFIINIFNGLFGGAIGGIAERVAIACARTVVGQEKELFLGELSISYLSAARQNDVVVVDGSVVRSGRNLSAVVIEFRIKKSLKLLYTADVTLYHLPIAKL</sequence>
<evidence type="ECO:0000256" key="1">
    <source>
        <dbReference type="ARBA" id="ARBA00008324"/>
    </source>
</evidence>
<dbReference type="EMBL" id="EQ973775">
    <property type="protein sequence ID" value="EEF50478.1"/>
    <property type="molecule type" value="Genomic_DNA"/>
</dbReference>
<dbReference type="PANTHER" id="PTHR21660:SF12">
    <property type="entry name" value="OS07G0462700 PROTEIN"/>
    <property type="match status" value="1"/>
</dbReference>
<dbReference type="AlphaFoldDB" id="B9RDM0"/>
<proteinExistence type="inferred from homology"/>
<dbReference type="Gene3D" id="3.10.129.10">
    <property type="entry name" value="Hotdog Thioesterase"/>
    <property type="match status" value="1"/>
</dbReference>
<dbReference type="SUPFAM" id="SSF54637">
    <property type="entry name" value="Thioesterase/thiol ester dehydrase-isomerase"/>
    <property type="match status" value="1"/>
</dbReference>
<dbReference type="GO" id="GO:0047617">
    <property type="term" value="F:fatty acyl-CoA hydrolase activity"/>
    <property type="evidence" value="ECO:0000318"/>
    <property type="project" value="GO_Central"/>
</dbReference>
<dbReference type="InterPro" id="IPR039298">
    <property type="entry name" value="ACOT13"/>
</dbReference>
<name>B9RDM0_RICCO</name>
<reference evidence="4" key="1">
    <citation type="journal article" date="2010" name="Nat. Biotechnol.">
        <title>Draft genome sequence of the oilseed species Ricinus communis.</title>
        <authorList>
            <person name="Chan A.P."/>
            <person name="Crabtree J."/>
            <person name="Zhao Q."/>
            <person name="Lorenzi H."/>
            <person name="Orvis J."/>
            <person name="Puiu D."/>
            <person name="Melake-Berhan A."/>
            <person name="Jones K.M."/>
            <person name="Redman J."/>
            <person name="Chen G."/>
            <person name="Cahoon E.B."/>
            <person name="Gedil M."/>
            <person name="Stanke M."/>
            <person name="Haas B.J."/>
            <person name="Wortman J.R."/>
            <person name="Fraser-Liggett C.M."/>
            <person name="Ravel J."/>
            <person name="Rabinowicz P.D."/>
        </authorList>
    </citation>
    <scope>NUCLEOTIDE SEQUENCE [LARGE SCALE GENOMIC DNA]</scope>
    <source>
        <strain evidence="4">cv. Hale</strain>
    </source>
</reference>
<dbReference type="OrthoDB" id="46529at2759"/>
<dbReference type="FunCoup" id="B9RDM0">
    <property type="interactions" value="27"/>
</dbReference>
<organism evidence="3 4">
    <name type="scientific">Ricinus communis</name>
    <name type="common">Castor bean</name>
    <dbReference type="NCBI Taxonomy" id="3988"/>
    <lineage>
        <taxon>Eukaryota</taxon>
        <taxon>Viridiplantae</taxon>
        <taxon>Streptophyta</taxon>
        <taxon>Embryophyta</taxon>
        <taxon>Tracheophyta</taxon>
        <taxon>Spermatophyta</taxon>
        <taxon>Magnoliopsida</taxon>
        <taxon>eudicotyledons</taxon>
        <taxon>Gunneridae</taxon>
        <taxon>Pentapetalae</taxon>
        <taxon>rosids</taxon>
        <taxon>fabids</taxon>
        <taxon>Malpighiales</taxon>
        <taxon>Euphorbiaceae</taxon>
        <taxon>Acalyphoideae</taxon>
        <taxon>Acalypheae</taxon>
        <taxon>Ricinus</taxon>
    </lineage>
</organism>
<dbReference type="STRING" id="3988.B9RDM0"/>
<feature type="domain" description="Thioesterase" evidence="2">
    <location>
        <begin position="92"/>
        <end position="162"/>
    </location>
</feature>
<evidence type="ECO:0000259" key="2">
    <source>
        <dbReference type="Pfam" id="PF03061"/>
    </source>
</evidence>
<dbReference type="eggNOG" id="KOG3328">
    <property type="taxonomic scope" value="Eukaryota"/>
</dbReference>
<dbReference type="KEGG" id="rcu:8258527"/>
<dbReference type="InterPro" id="IPR029069">
    <property type="entry name" value="HotDog_dom_sf"/>
</dbReference>
<comment type="similarity">
    <text evidence="1">Belongs to the thioesterase PaaI family.</text>
</comment>
<gene>
    <name evidence="3" type="ORF">RCOM_1614420</name>
</gene>
<dbReference type="InterPro" id="IPR006683">
    <property type="entry name" value="Thioestr_dom"/>
</dbReference>
<accession>B9RDM0</accession>
<dbReference type="Proteomes" id="UP000008311">
    <property type="component" value="Unassembled WGS sequence"/>
</dbReference>
<dbReference type="Pfam" id="PF03061">
    <property type="entry name" value="4HBT"/>
    <property type="match status" value="1"/>
</dbReference>
<protein>
    <submittedName>
        <fullName evidence="3">Acyl-CoA thioesterase, putative</fullName>
    </submittedName>
</protein>
<dbReference type="InParanoid" id="B9RDM0"/>